<evidence type="ECO:0000256" key="2">
    <source>
        <dbReference type="SAM" id="SignalP"/>
    </source>
</evidence>
<name>A0ABV7VG27_9PROT</name>
<evidence type="ECO:0000313" key="4">
    <source>
        <dbReference type="Proteomes" id="UP001595711"/>
    </source>
</evidence>
<feature type="transmembrane region" description="Helical" evidence="1">
    <location>
        <begin position="190"/>
        <end position="208"/>
    </location>
</feature>
<feature type="transmembrane region" description="Helical" evidence="1">
    <location>
        <begin position="106"/>
        <end position="123"/>
    </location>
</feature>
<feature type="transmembrane region" description="Helical" evidence="1">
    <location>
        <begin position="159"/>
        <end position="183"/>
    </location>
</feature>
<keyword evidence="2" id="KW-0732">Signal</keyword>
<feature type="chain" id="PRO_5046949235" evidence="2">
    <location>
        <begin position="35"/>
        <end position="209"/>
    </location>
</feature>
<sequence length="209" mass="21001">MFPSKFVKFGKFVKSGRIPALSAVLALLAAPAFAHVGVDSGAGFGTGFSHPFGGLDHMLAMVAVGLWAIQLAAKGNTRALWLLPLSFVLPMALGFLGGYLGLALPGVELGIAVSVLALGLVVAFSFRPPLWVAMLFTTAAALFHGHAHGAEMPETAAALSFGAGMVAATALLHAGGIALARLAQRAALPVLTRVAGAGVAAAGLVLLVG</sequence>
<gene>
    <name evidence="3" type="ORF">ACFOOQ_09475</name>
</gene>
<dbReference type="Pfam" id="PF04955">
    <property type="entry name" value="HupE_UreJ"/>
    <property type="match status" value="1"/>
</dbReference>
<keyword evidence="4" id="KW-1185">Reference proteome</keyword>
<feature type="transmembrane region" description="Helical" evidence="1">
    <location>
        <begin position="80"/>
        <end position="100"/>
    </location>
</feature>
<evidence type="ECO:0000313" key="3">
    <source>
        <dbReference type="EMBL" id="MFC3675771.1"/>
    </source>
</evidence>
<evidence type="ECO:0000256" key="1">
    <source>
        <dbReference type="SAM" id="Phobius"/>
    </source>
</evidence>
<dbReference type="RefSeq" id="WP_379724968.1">
    <property type="nucleotide sequence ID" value="NZ_JBHRYJ010000001.1"/>
</dbReference>
<accession>A0ABV7VG27</accession>
<comment type="caution">
    <text evidence="3">The sequence shown here is derived from an EMBL/GenBank/DDBJ whole genome shotgun (WGS) entry which is preliminary data.</text>
</comment>
<dbReference type="PIRSF" id="PIRSF016919">
    <property type="entry name" value="HupE_UreJ"/>
    <property type="match status" value="1"/>
</dbReference>
<organism evidence="3 4">
    <name type="scientific">Ferrovibrio xuzhouensis</name>
    <dbReference type="NCBI Taxonomy" id="1576914"/>
    <lineage>
        <taxon>Bacteria</taxon>
        <taxon>Pseudomonadati</taxon>
        <taxon>Pseudomonadota</taxon>
        <taxon>Alphaproteobacteria</taxon>
        <taxon>Rhodospirillales</taxon>
        <taxon>Rhodospirillaceae</taxon>
        <taxon>Ferrovibrio</taxon>
    </lineage>
</organism>
<feature type="transmembrane region" description="Helical" evidence="1">
    <location>
        <begin position="130"/>
        <end position="147"/>
    </location>
</feature>
<dbReference type="EMBL" id="JBHRYJ010000001">
    <property type="protein sequence ID" value="MFC3675771.1"/>
    <property type="molecule type" value="Genomic_DNA"/>
</dbReference>
<keyword evidence="1" id="KW-0472">Membrane</keyword>
<proteinExistence type="predicted"/>
<feature type="signal peptide" evidence="2">
    <location>
        <begin position="1"/>
        <end position="34"/>
    </location>
</feature>
<dbReference type="Proteomes" id="UP001595711">
    <property type="component" value="Unassembled WGS sequence"/>
</dbReference>
<reference evidence="4" key="1">
    <citation type="journal article" date="2019" name="Int. J. Syst. Evol. Microbiol.">
        <title>The Global Catalogue of Microorganisms (GCM) 10K type strain sequencing project: providing services to taxonomists for standard genome sequencing and annotation.</title>
        <authorList>
            <consortium name="The Broad Institute Genomics Platform"/>
            <consortium name="The Broad Institute Genome Sequencing Center for Infectious Disease"/>
            <person name="Wu L."/>
            <person name="Ma J."/>
        </authorList>
    </citation>
    <scope>NUCLEOTIDE SEQUENCE [LARGE SCALE GENOMIC DNA]</scope>
    <source>
        <strain evidence="4">KCTC 42182</strain>
    </source>
</reference>
<dbReference type="InterPro" id="IPR007038">
    <property type="entry name" value="HupE_UreJ"/>
</dbReference>
<feature type="transmembrane region" description="Helical" evidence="1">
    <location>
        <begin position="58"/>
        <end position="73"/>
    </location>
</feature>
<protein>
    <submittedName>
        <fullName evidence="3">HupE/UreJ family protein</fullName>
    </submittedName>
</protein>
<keyword evidence="1" id="KW-1133">Transmembrane helix</keyword>
<keyword evidence="1" id="KW-0812">Transmembrane</keyword>